<dbReference type="EnsemblMetazoa" id="CJA19000.1">
    <property type="protein sequence ID" value="CJA19000.1"/>
    <property type="gene ID" value="WBGene00138203"/>
</dbReference>
<dbReference type="Proteomes" id="UP000005237">
    <property type="component" value="Unassembled WGS sequence"/>
</dbReference>
<proteinExistence type="predicted"/>
<evidence type="ECO:0000256" key="1">
    <source>
        <dbReference type="SAM" id="MobiDB-lite"/>
    </source>
</evidence>
<evidence type="ECO:0000313" key="3">
    <source>
        <dbReference type="Proteomes" id="UP000005237"/>
    </source>
</evidence>
<evidence type="ECO:0008006" key="4">
    <source>
        <dbReference type="Google" id="ProtNLM"/>
    </source>
</evidence>
<reference evidence="3" key="1">
    <citation type="submission" date="2010-08" db="EMBL/GenBank/DDBJ databases">
        <authorList>
            <consortium name="Caenorhabditis japonica Sequencing Consortium"/>
            <person name="Wilson R.K."/>
        </authorList>
    </citation>
    <scope>NUCLEOTIDE SEQUENCE [LARGE SCALE GENOMIC DNA]</scope>
    <source>
        <strain evidence="3">DF5081</strain>
    </source>
</reference>
<dbReference type="PANTHER" id="PTHR47629">
    <property type="entry name" value="C-TYPE LECTIN-RELATED"/>
    <property type="match status" value="1"/>
</dbReference>
<dbReference type="PANTHER" id="PTHR47629:SF6">
    <property type="entry name" value="CW DOMAIN-CONTAINING PROTEIN-RELATED"/>
    <property type="match status" value="1"/>
</dbReference>
<protein>
    <recommendedName>
        <fullName evidence="4">C-type lectin domain-containing protein</fullName>
    </recommendedName>
</protein>
<dbReference type="AlphaFoldDB" id="A0A8R1I7Q9"/>
<reference evidence="2" key="2">
    <citation type="submission" date="2022-06" db="UniProtKB">
        <authorList>
            <consortium name="EnsemblMetazoa"/>
        </authorList>
    </citation>
    <scope>IDENTIFICATION</scope>
    <source>
        <strain evidence="2">DF5081</strain>
    </source>
</reference>
<sequence>MPYQNCSGVGRAGERGTGYGGGGGELGSVQSKVLAGRRLFGEWEEKINAIELISQTMPDKDEENAPCQLYRFGNITAIKKLDEGSRKRVGFKVNVHIYATSTPFFTYQRKLEQPEDMCPFSDDPPMFGDASFSLGYISDQTYYGVNISMYKDEWIFQYFTSKCSRTSTLFVRCQVAVCLELRWFTKPPYMNNQANASMLCKEKNGLGLTGNYNADEYSWMASEATPKKAQAAGIPDYEVGKGIWFWVDGKSVKRLKQFVMEDDTHGGTSAYPWWTNQPDGADVLFCLYMLYRQNYIDDIWCADTDRYRGGVCRTQIITTDS</sequence>
<dbReference type="InterPro" id="IPR016187">
    <property type="entry name" value="CTDL_fold"/>
</dbReference>
<feature type="region of interest" description="Disordered" evidence="1">
    <location>
        <begin position="1"/>
        <end position="23"/>
    </location>
</feature>
<dbReference type="SUPFAM" id="SSF56436">
    <property type="entry name" value="C-type lectin-like"/>
    <property type="match status" value="1"/>
</dbReference>
<dbReference type="CDD" id="cd00037">
    <property type="entry name" value="CLECT"/>
    <property type="match status" value="1"/>
</dbReference>
<keyword evidence="3" id="KW-1185">Reference proteome</keyword>
<name>A0A8R1I7Q9_CAEJA</name>
<accession>A0A8R1I7Q9</accession>
<organism evidence="2 3">
    <name type="scientific">Caenorhabditis japonica</name>
    <dbReference type="NCBI Taxonomy" id="281687"/>
    <lineage>
        <taxon>Eukaryota</taxon>
        <taxon>Metazoa</taxon>
        <taxon>Ecdysozoa</taxon>
        <taxon>Nematoda</taxon>
        <taxon>Chromadorea</taxon>
        <taxon>Rhabditida</taxon>
        <taxon>Rhabditina</taxon>
        <taxon>Rhabditomorpha</taxon>
        <taxon>Rhabditoidea</taxon>
        <taxon>Rhabditidae</taxon>
        <taxon>Peloderinae</taxon>
        <taxon>Caenorhabditis</taxon>
    </lineage>
</organism>
<evidence type="ECO:0000313" key="2">
    <source>
        <dbReference type="EnsemblMetazoa" id="CJA19000.1"/>
    </source>
</evidence>